<dbReference type="SMART" id="SM00855">
    <property type="entry name" value="PGAM"/>
    <property type="match status" value="1"/>
</dbReference>
<dbReference type="InterPro" id="IPR013078">
    <property type="entry name" value="His_Pase_superF_clade-1"/>
</dbReference>
<organism evidence="3 4">
    <name type="scientific">Mycoplasma marinum</name>
    <dbReference type="NCBI Taxonomy" id="1937190"/>
    <lineage>
        <taxon>Bacteria</taxon>
        <taxon>Bacillati</taxon>
        <taxon>Mycoplasmatota</taxon>
        <taxon>Mollicutes</taxon>
        <taxon>Mycoplasmataceae</taxon>
        <taxon>Mycoplasma</taxon>
    </lineage>
</organism>
<dbReference type="OrthoDB" id="9782128at2"/>
<feature type="binding site" evidence="2">
    <location>
        <position position="57"/>
    </location>
    <ligand>
        <name>substrate</name>
    </ligand>
</feature>
<dbReference type="Gene3D" id="3.40.50.1240">
    <property type="entry name" value="Phosphoglycerate mutase-like"/>
    <property type="match status" value="1"/>
</dbReference>
<feature type="active site" description="Tele-phosphohistidine intermediate" evidence="1">
    <location>
        <position position="8"/>
    </location>
</feature>
<dbReference type="Proteomes" id="UP000294192">
    <property type="component" value="Unassembled WGS sequence"/>
</dbReference>
<evidence type="ECO:0000256" key="1">
    <source>
        <dbReference type="PIRSR" id="PIRSR613078-1"/>
    </source>
</evidence>
<dbReference type="RefSeq" id="WP_131598481.1">
    <property type="nucleotide sequence ID" value="NZ_CBDBYK010000001.1"/>
</dbReference>
<dbReference type="EMBL" id="PSZO01000003">
    <property type="protein sequence ID" value="TCG11718.1"/>
    <property type="molecule type" value="Genomic_DNA"/>
</dbReference>
<comment type="caution">
    <text evidence="3">The sequence shown here is derived from an EMBL/GenBank/DDBJ whole genome shotgun (WGS) entry which is preliminary data.</text>
</comment>
<proteinExistence type="predicted"/>
<accession>A0A4R0XS65</accession>
<dbReference type="PANTHER" id="PTHR48100">
    <property type="entry name" value="BROAD-SPECIFICITY PHOSPHATASE YOR283W-RELATED"/>
    <property type="match status" value="1"/>
</dbReference>
<protein>
    <submittedName>
        <fullName evidence="3">Histidine phosphatase family protein</fullName>
    </submittedName>
</protein>
<name>A0A4R0XS65_9MOLU</name>
<dbReference type="InterPro" id="IPR050275">
    <property type="entry name" value="PGM_Phosphatase"/>
</dbReference>
<dbReference type="CDD" id="cd07067">
    <property type="entry name" value="HP_PGM_like"/>
    <property type="match status" value="1"/>
</dbReference>
<dbReference type="PANTHER" id="PTHR48100:SF1">
    <property type="entry name" value="HISTIDINE PHOSPHATASE FAMILY PROTEIN-RELATED"/>
    <property type="match status" value="1"/>
</dbReference>
<dbReference type="Pfam" id="PF00300">
    <property type="entry name" value="His_Phos_1"/>
    <property type="match status" value="1"/>
</dbReference>
<reference evidence="3 4" key="1">
    <citation type="submission" date="2018-02" db="EMBL/GenBank/DDBJ databases">
        <title>Mycoplasma marinum and Mycoplasma todarodis sp. nov., moderately halophilic and psychrotolerant mycoplasmas isolated from cephalopods.</title>
        <authorList>
            <person name="Viver T."/>
        </authorList>
    </citation>
    <scope>NUCLEOTIDE SEQUENCE [LARGE SCALE GENOMIC DNA]</scope>
    <source>
        <strain evidence="3 4">PE</strain>
    </source>
</reference>
<feature type="binding site" evidence="2">
    <location>
        <begin position="7"/>
        <end position="14"/>
    </location>
    <ligand>
        <name>substrate</name>
    </ligand>
</feature>
<dbReference type="SUPFAM" id="SSF53254">
    <property type="entry name" value="Phosphoglycerate mutase-like"/>
    <property type="match status" value="1"/>
</dbReference>
<evidence type="ECO:0000313" key="3">
    <source>
        <dbReference type="EMBL" id="TCG11718.1"/>
    </source>
</evidence>
<dbReference type="AlphaFoldDB" id="A0A4R0XS65"/>
<gene>
    <name evidence="3" type="ORF">C4B24_01020</name>
</gene>
<evidence type="ECO:0000313" key="4">
    <source>
        <dbReference type="Proteomes" id="UP000294192"/>
    </source>
</evidence>
<feature type="binding site" evidence="2">
    <location>
        <position position="91"/>
    </location>
    <ligand>
        <name>substrate</name>
    </ligand>
</feature>
<evidence type="ECO:0000256" key="2">
    <source>
        <dbReference type="PIRSR" id="PIRSR613078-2"/>
    </source>
</evidence>
<sequence>MKLFFVRHAQTEWNKIKKFQGQLDSRLTEEGIKQTISLKNEMYKYDFSQIFSSPLGRAVETSNLLKKETTNLILVDDLKEMSFGDIEGMKKDDIQIKYPKLLNNLWNNTLEYNPSYFNGETYEELEIRARRALDLIIKENKNSLIVTHGVILKVLFKIIKNKSWKDMEKEAFLHNTSITTINYEKGKFTIEDFSNIDHLKDFNLETFV</sequence>
<dbReference type="GO" id="GO:0005737">
    <property type="term" value="C:cytoplasm"/>
    <property type="evidence" value="ECO:0007669"/>
    <property type="project" value="TreeGrafter"/>
</dbReference>
<feature type="active site" description="Proton donor/acceptor" evidence="1">
    <location>
        <position position="80"/>
    </location>
</feature>
<dbReference type="InterPro" id="IPR029033">
    <property type="entry name" value="His_PPase_superfam"/>
</dbReference>
<keyword evidence="4" id="KW-1185">Reference proteome</keyword>
<dbReference type="GO" id="GO:0016791">
    <property type="term" value="F:phosphatase activity"/>
    <property type="evidence" value="ECO:0007669"/>
    <property type="project" value="TreeGrafter"/>
</dbReference>